<gene>
    <name evidence="1" type="ORF">CSOJ01_07831</name>
</gene>
<reference evidence="1 2" key="1">
    <citation type="journal article" date="2020" name="Phytopathology">
        <title>Genome Sequence Resources of Colletotrichum truncatum, C. plurivorum, C. musicola, and C. sojae: Four Species Pathogenic to Soybean (Glycine max).</title>
        <authorList>
            <person name="Rogerio F."/>
            <person name="Boufleur T.R."/>
            <person name="Ciampi-Guillardi M."/>
            <person name="Sukno S.A."/>
            <person name="Thon M.R."/>
            <person name="Massola Junior N.S."/>
            <person name="Baroncelli R."/>
        </authorList>
    </citation>
    <scope>NUCLEOTIDE SEQUENCE [LARGE SCALE GENOMIC DNA]</scope>
    <source>
        <strain evidence="1 2">LFN0009</strain>
    </source>
</reference>
<evidence type="ECO:0000313" key="2">
    <source>
        <dbReference type="Proteomes" id="UP000652219"/>
    </source>
</evidence>
<dbReference type="AlphaFoldDB" id="A0A8H6J8I4"/>
<comment type="caution">
    <text evidence="1">The sequence shown here is derived from an EMBL/GenBank/DDBJ whole genome shotgun (WGS) entry which is preliminary data.</text>
</comment>
<organism evidence="1 2">
    <name type="scientific">Colletotrichum sojae</name>
    <dbReference type="NCBI Taxonomy" id="2175907"/>
    <lineage>
        <taxon>Eukaryota</taxon>
        <taxon>Fungi</taxon>
        <taxon>Dikarya</taxon>
        <taxon>Ascomycota</taxon>
        <taxon>Pezizomycotina</taxon>
        <taxon>Sordariomycetes</taxon>
        <taxon>Hypocreomycetidae</taxon>
        <taxon>Glomerellales</taxon>
        <taxon>Glomerellaceae</taxon>
        <taxon>Colletotrichum</taxon>
        <taxon>Colletotrichum orchidearum species complex</taxon>
    </lineage>
</organism>
<proteinExistence type="predicted"/>
<protein>
    <submittedName>
        <fullName evidence="1">Uncharacterized protein</fullName>
    </submittedName>
</protein>
<name>A0A8H6J8I4_9PEZI</name>
<dbReference type="EMBL" id="WIGN01000126">
    <property type="protein sequence ID" value="KAF6807981.1"/>
    <property type="molecule type" value="Genomic_DNA"/>
</dbReference>
<accession>A0A8H6J8I4</accession>
<dbReference type="Proteomes" id="UP000652219">
    <property type="component" value="Unassembled WGS sequence"/>
</dbReference>
<keyword evidence="2" id="KW-1185">Reference proteome</keyword>
<sequence length="181" mass="19574">MPLASRNCGLRAGMTSTGDPVRTACTTLGVGRETSAPGRLAMGHGVACSEAREWQRTGPDGVVSASQTKHRGAQDELLALPAACLNNTLIITPKDAVCSAGARRGEASIWRNETRRKFGEVGELFVVPSSLNSLPSPHPPRPVFMFIARSWLYNGIRIMSCKQADLHLFEIFVSRSWHGMA</sequence>
<evidence type="ECO:0000313" key="1">
    <source>
        <dbReference type="EMBL" id="KAF6807981.1"/>
    </source>
</evidence>